<organism evidence="2 3">
    <name type="scientific">Frankliniella occidentalis</name>
    <name type="common">Western flower thrips</name>
    <name type="synonym">Euthrips occidentalis</name>
    <dbReference type="NCBI Taxonomy" id="133901"/>
    <lineage>
        <taxon>Eukaryota</taxon>
        <taxon>Metazoa</taxon>
        <taxon>Ecdysozoa</taxon>
        <taxon>Arthropoda</taxon>
        <taxon>Hexapoda</taxon>
        <taxon>Insecta</taxon>
        <taxon>Pterygota</taxon>
        <taxon>Neoptera</taxon>
        <taxon>Paraneoptera</taxon>
        <taxon>Thysanoptera</taxon>
        <taxon>Terebrantia</taxon>
        <taxon>Thripoidea</taxon>
        <taxon>Thripidae</taxon>
        <taxon>Frankliniella</taxon>
    </lineage>
</organism>
<name>A0A9C6UBB0_FRAOC</name>
<feature type="compositionally biased region" description="Low complexity" evidence="1">
    <location>
        <begin position="174"/>
        <end position="207"/>
    </location>
</feature>
<keyword evidence="2" id="KW-1185">Reference proteome</keyword>
<dbReference type="AlphaFoldDB" id="A0A9C6UBB0"/>
<dbReference type="Proteomes" id="UP000504606">
    <property type="component" value="Unplaced"/>
</dbReference>
<dbReference type="OrthoDB" id="449487at2759"/>
<protein>
    <submittedName>
        <fullName evidence="3">Uncharacterized protein LOC127750146</fullName>
    </submittedName>
</protein>
<feature type="region of interest" description="Disordered" evidence="1">
    <location>
        <begin position="166"/>
        <end position="219"/>
    </location>
</feature>
<sequence>MRELKSPAVGVAPPYSPLGPLSHLGGVGTPLSHRTSETNLRRCGGVTSRASQKSSLLYDFLDGRDLGPQRSVSLTTLSPSAAVPVSMVSSPASPGSVCTNGDPDLEPRMAQLETLEAKMASIEVSLSTTPRRKKNGSIGSAAGVTAAAAVATNGVGVANNNSPYRPSLSLSLAPGQQHGQQHGQQPSPGHNGHATPGHGTPGHHGSPSPAPPSNNRDMGRELDALRNALRDKENLIQSLRGQLMHGPPPATPTPAFEENCDTYRKELL</sequence>
<dbReference type="KEGG" id="foc:127750146"/>
<feature type="region of interest" description="Disordered" evidence="1">
    <location>
        <begin position="1"/>
        <end position="46"/>
    </location>
</feature>
<feature type="region of interest" description="Disordered" evidence="1">
    <location>
        <begin position="243"/>
        <end position="268"/>
    </location>
</feature>
<dbReference type="GeneID" id="127750146"/>
<gene>
    <name evidence="3" type="primary">LOC127750146</name>
</gene>
<evidence type="ECO:0000313" key="3">
    <source>
        <dbReference type="RefSeq" id="XP_052126807.1"/>
    </source>
</evidence>
<reference evidence="3" key="1">
    <citation type="submission" date="2025-08" db="UniProtKB">
        <authorList>
            <consortium name="RefSeq"/>
        </authorList>
    </citation>
    <scope>IDENTIFICATION</scope>
    <source>
        <tissue evidence="3">Whole organism</tissue>
    </source>
</reference>
<accession>A0A9C6UBB0</accession>
<proteinExistence type="predicted"/>
<dbReference type="RefSeq" id="XP_052126807.1">
    <property type="nucleotide sequence ID" value="XM_052270847.1"/>
</dbReference>
<evidence type="ECO:0000313" key="2">
    <source>
        <dbReference type="Proteomes" id="UP000504606"/>
    </source>
</evidence>
<evidence type="ECO:0000256" key="1">
    <source>
        <dbReference type="SAM" id="MobiDB-lite"/>
    </source>
</evidence>